<dbReference type="Proteomes" id="UP000297693">
    <property type="component" value="Unassembled WGS sequence"/>
</dbReference>
<proteinExistence type="predicted"/>
<feature type="signal peptide" evidence="1">
    <location>
        <begin position="1"/>
        <end position="22"/>
    </location>
</feature>
<dbReference type="RefSeq" id="WP_135625280.1">
    <property type="nucleotide sequence ID" value="NZ_RQGD01000046.1"/>
</dbReference>
<reference evidence="2" key="1">
    <citation type="journal article" date="2019" name="PLoS Negl. Trop. Dis.">
        <title>Revisiting the worldwide diversity of Leptospira species in the environment.</title>
        <authorList>
            <person name="Vincent A.T."/>
            <person name="Schiettekatte O."/>
            <person name="Bourhy P."/>
            <person name="Veyrier F.J."/>
            <person name="Picardeau M."/>
        </authorList>
    </citation>
    <scope>NUCLEOTIDE SEQUENCE [LARGE SCALE GENOMIC DNA]</scope>
    <source>
        <strain evidence="2">201702476</strain>
    </source>
</reference>
<keyword evidence="3" id="KW-1185">Reference proteome</keyword>
<dbReference type="EMBL" id="RQGD01000046">
    <property type="protein sequence ID" value="TGL56405.1"/>
    <property type="molecule type" value="Genomic_DNA"/>
</dbReference>
<organism evidence="2 3">
    <name type="scientific">Leptospira ognonensis</name>
    <dbReference type="NCBI Taxonomy" id="2484945"/>
    <lineage>
        <taxon>Bacteria</taxon>
        <taxon>Pseudomonadati</taxon>
        <taxon>Spirochaetota</taxon>
        <taxon>Spirochaetia</taxon>
        <taxon>Leptospirales</taxon>
        <taxon>Leptospiraceae</taxon>
        <taxon>Leptospira</taxon>
    </lineage>
</organism>
<comment type="caution">
    <text evidence="2">The sequence shown here is derived from an EMBL/GenBank/DDBJ whole genome shotgun (WGS) entry which is preliminary data.</text>
</comment>
<evidence type="ECO:0000313" key="3">
    <source>
        <dbReference type="Proteomes" id="UP000297693"/>
    </source>
</evidence>
<evidence type="ECO:0000313" key="2">
    <source>
        <dbReference type="EMBL" id="TGL56405.1"/>
    </source>
</evidence>
<dbReference type="SUPFAM" id="SSF69360">
    <property type="entry name" value="Cell wall binding repeat"/>
    <property type="match status" value="1"/>
</dbReference>
<dbReference type="PANTHER" id="PTHR37841:SF1">
    <property type="entry name" value="DUF3298 DOMAIN-CONTAINING PROTEIN"/>
    <property type="match status" value="1"/>
</dbReference>
<dbReference type="PROSITE" id="PS51257">
    <property type="entry name" value="PROKAR_LIPOPROTEIN"/>
    <property type="match status" value="1"/>
</dbReference>
<dbReference type="AlphaFoldDB" id="A0A4V3JQN0"/>
<feature type="chain" id="PRO_5020548349" evidence="1">
    <location>
        <begin position="23"/>
        <end position="422"/>
    </location>
</feature>
<accession>A0A4V3JQN0</accession>
<keyword evidence="1" id="KW-0732">Signal</keyword>
<protein>
    <submittedName>
        <fullName evidence="2">WG repeat-containing protein</fullName>
    </submittedName>
</protein>
<dbReference type="Pfam" id="PF14903">
    <property type="entry name" value="WG_beta_rep"/>
    <property type="match status" value="4"/>
</dbReference>
<name>A0A4V3JQN0_9LEPT</name>
<evidence type="ECO:0000256" key="1">
    <source>
        <dbReference type="SAM" id="SignalP"/>
    </source>
</evidence>
<dbReference type="InterPro" id="IPR032774">
    <property type="entry name" value="WG_beta_rep"/>
</dbReference>
<dbReference type="PANTHER" id="PTHR37841">
    <property type="entry name" value="GLR2918 PROTEIN"/>
    <property type="match status" value="1"/>
</dbReference>
<gene>
    <name evidence="2" type="ORF">EHQ58_17430</name>
</gene>
<sequence>MKRIIILAVFSVQSCISIFVNAISQEEPKYSFGFMDFLGKMVLESQFEGAGQFKHGLAPVKKNGLWGYINRKGEVVIPFQFKDAEPFSDDPILAPVEDNNELSEKNWGYIDQKGEWVVKPSFYNATVFRNGVAEVATTKFKFKQVSKRYDKYYLTKGFKLIYSNGLYSYLAGPGRYAEGLLASCKDGKWGFKDTNDTWIIPPKYTIVGNFSEGLARVQITEPSPYNDCELIQEEEPSGLWGYIDKTGKEVIPLKFRQAEDFYAGLAVVDETYKARQFLPANAFTKYLIDKQGKNALDLSFKKARSLGRSGYLLVGRDEKNKLGLEPTEEGIIDRKGNRKTLDVAKNTKIFDVRYDDGDFLKITFQLQPIPEKYEHTYISRYYYTKDLTQAIQKDFPPCFGASVHPPNCMTGNFTEGLVWIAK</sequence>
<dbReference type="OrthoDB" id="210273at2"/>